<dbReference type="EMBL" id="CP050855">
    <property type="protein sequence ID" value="QLH63524.1"/>
    <property type="molecule type" value="Genomic_DNA"/>
</dbReference>
<dbReference type="Proteomes" id="UP000042738">
    <property type="component" value="Chromosome"/>
</dbReference>
<keyword evidence="1" id="KW-0012">Acyltransferase</keyword>
<accession>A0A068ZCM0</accession>
<sequence length="324" mass="37700">MLFQEEEGKVDKQRNISLDIIKVVMAYCVVLLHQSAFYMVHHSADEIEAPAIRFILENGLFRIAVPFFLVVSGYFFVKINNFSGFVKWCLRVGKLYVFWSLCYMLLCYYFNKFPAHWTDFIFGYMHLWYLLGTLLGGTLLWFMRKVTIRNLLLVAFLIYFLGLIIQEVSLCNFIKGPVGIYLSSTPVARNFFFFCFPIMSLGYAISKTNYDGKYHKNGIMLILALVLVACESYAQYIFVGYKSIDVMLMTPIAAALLFIYFKNMDITINSNYKLLVPLFSTAIYLGHWAVLLFLQDVDFFTQIIIVTILSLILVFLHRWVKFIL</sequence>
<dbReference type="GO" id="GO:0016747">
    <property type="term" value="F:acyltransferase activity, transferring groups other than amino-acyl groups"/>
    <property type="evidence" value="ECO:0007669"/>
    <property type="project" value="InterPro"/>
</dbReference>
<evidence type="ECO:0000313" key="1">
    <source>
        <dbReference type="EMBL" id="QLH63524.1"/>
    </source>
</evidence>
<keyword evidence="1" id="KW-0808">Transferase</keyword>
<organism evidence="1 2">
    <name type="scientific">Serratia symbiotica</name>
    <dbReference type="NCBI Taxonomy" id="138074"/>
    <lineage>
        <taxon>Bacteria</taxon>
        <taxon>Pseudomonadati</taxon>
        <taxon>Pseudomonadota</taxon>
        <taxon>Gammaproteobacteria</taxon>
        <taxon>Enterobacterales</taxon>
        <taxon>Yersiniaceae</taxon>
        <taxon>Serratia</taxon>
    </lineage>
</organism>
<dbReference type="RefSeq" id="WP_040266810.1">
    <property type="nucleotide sequence ID" value="NZ_CP050855.1"/>
</dbReference>
<proteinExistence type="predicted"/>
<dbReference type="InterPro" id="IPR002656">
    <property type="entry name" value="Acyl_transf_3_dom"/>
</dbReference>
<dbReference type="AlphaFoldDB" id="A0A068ZCM0"/>
<reference evidence="1 2" key="1">
    <citation type="journal article" date="2014" name="Genome Announc.">
        <title>Whole-Genome Sequence of Serratia symbiotica Strain CWBI-2.3T, a Free-Living Symbiont of the Black Bean Aphid Aphis fabae.</title>
        <authorList>
            <person name="Foray V."/>
            <person name="Grigorescu A.S."/>
            <person name="Sabri A."/>
            <person name="Haubruge E."/>
            <person name="Lognay G."/>
            <person name="Francis F."/>
            <person name="Fauconnier M.L."/>
            <person name="Hance T."/>
            <person name="Thonart P."/>
        </authorList>
    </citation>
    <scope>NUCLEOTIDE SEQUENCE [LARGE SCALE GENOMIC DNA]</scope>
    <source>
        <strain evidence="1">CWBI-2.3</strain>
    </source>
</reference>
<dbReference type="GeneID" id="93737226"/>
<evidence type="ECO:0000313" key="2">
    <source>
        <dbReference type="Proteomes" id="UP000042738"/>
    </source>
</evidence>
<dbReference type="Pfam" id="PF01757">
    <property type="entry name" value="Acyl_transf_3"/>
    <property type="match status" value="1"/>
</dbReference>
<name>A0A068ZCM0_9GAMM</name>
<gene>
    <name evidence="1" type="ORF">SYMBAF_12055</name>
</gene>
<protein>
    <submittedName>
        <fullName evidence="1">Acyltransferase</fullName>
    </submittedName>
</protein>
<dbReference type="STRING" id="138074.SYMBAF_90080"/>